<accession>A0A2J6Q1N5</accession>
<evidence type="ECO:0000256" key="2">
    <source>
        <dbReference type="ARBA" id="ARBA00022963"/>
    </source>
</evidence>
<organism evidence="6 7">
    <name type="scientific">Hyaloscypha hepaticicola</name>
    <dbReference type="NCBI Taxonomy" id="2082293"/>
    <lineage>
        <taxon>Eukaryota</taxon>
        <taxon>Fungi</taxon>
        <taxon>Dikarya</taxon>
        <taxon>Ascomycota</taxon>
        <taxon>Pezizomycotina</taxon>
        <taxon>Leotiomycetes</taxon>
        <taxon>Helotiales</taxon>
        <taxon>Hyaloscyphaceae</taxon>
        <taxon>Hyaloscypha</taxon>
    </lineage>
</organism>
<dbReference type="Gene3D" id="3.40.1090.10">
    <property type="entry name" value="Cytosolic phospholipase A2 catalytic domain"/>
    <property type="match status" value="1"/>
</dbReference>
<comment type="caution">
    <text evidence="4">Lacks conserved residue(s) required for the propagation of feature annotation.</text>
</comment>
<keyword evidence="3 4" id="KW-0443">Lipid metabolism</keyword>
<dbReference type="STRING" id="1745343.A0A2J6Q1N5"/>
<evidence type="ECO:0000259" key="5">
    <source>
        <dbReference type="PROSITE" id="PS51635"/>
    </source>
</evidence>
<evidence type="ECO:0000256" key="4">
    <source>
        <dbReference type="PROSITE-ProRule" id="PRU01161"/>
    </source>
</evidence>
<dbReference type="GO" id="GO:0016020">
    <property type="term" value="C:membrane"/>
    <property type="evidence" value="ECO:0007669"/>
    <property type="project" value="TreeGrafter"/>
</dbReference>
<dbReference type="GO" id="GO:0047499">
    <property type="term" value="F:calcium-independent phospholipase A2 activity"/>
    <property type="evidence" value="ECO:0007669"/>
    <property type="project" value="TreeGrafter"/>
</dbReference>
<dbReference type="PANTHER" id="PTHR24185:SF1">
    <property type="entry name" value="CALCIUM-INDEPENDENT PHOSPHOLIPASE A2-GAMMA"/>
    <property type="match status" value="1"/>
</dbReference>
<keyword evidence="7" id="KW-1185">Reference proteome</keyword>
<proteinExistence type="predicted"/>
<name>A0A2J6Q1N5_9HELO</name>
<evidence type="ECO:0000256" key="1">
    <source>
        <dbReference type="ARBA" id="ARBA00022801"/>
    </source>
</evidence>
<dbReference type="InterPro" id="IPR002641">
    <property type="entry name" value="PNPLA_dom"/>
</dbReference>
<dbReference type="GO" id="GO:0046486">
    <property type="term" value="P:glycerolipid metabolic process"/>
    <property type="evidence" value="ECO:0007669"/>
    <property type="project" value="UniProtKB-ARBA"/>
</dbReference>
<dbReference type="Gene3D" id="3.40.50.300">
    <property type="entry name" value="P-loop containing nucleotide triphosphate hydrolases"/>
    <property type="match status" value="1"/>
</dbReference>
<dbReference type="InterPro" id="IPR027417">
    <property type="entry name" value="P-loop_NTPase"/>
</dbReference>
<feature type="domain" description="PNPLA" evidence="5">
    <location>
        <begin position="1"/>
        <end position="181"/>
    </location>
</feature>
<dbReference type="InterPro" id="IPR016035">
    <property type="entry name" value="Acyl_Trfase/lysoPLipase"/>
</dbReference>
<dbReference type="AlphaFoldDB" id="A0A2J6Q1N5"/>
<dbReference type="GO" id="GO:0019369">
    <property type="term" value="P:arachidonate metabolic process"/>
    <property type="evidence" value="ECO:0007669"/>
    <property type="project" value="TreeGrafter"/>
</dbReference>
<evidence type="ECO:0000313" key="6">
    <source>
        <dbReference type="EMBL" id="PMD20126.1"/>
    </source>
</evidence>
<feature type="active site" description="Nucleophile" evidence="4">
    <location>
        <position position="29"/>
    </location>
</feature>
<keyword evidence="1 4" id="KW-0378">Hydrolase</keyword>
<dbReference type="SUPFAM" id="SSF52540">
    <property type="entry name" value="P-loop containing nucleoside triphosphate hydrolases"/>
    <property type="match status" value="1"/>
</dbReference>
<evidence type="ECO:0000256" key="3">
    <source>
        <dbReference type="ARBA" id="ARBA00023098"/>
    </source>
</evidence>
<dbReference type="GO" id="GO:0016042">
    <property type="term" value="P:lipid catabolic process"/>
    <property type="evidence" value="ECO:0007669"/>
    <property type="project" value="UniProtKB-UniRule"/>
</dbReference>
<dbReference type="SUPFAM" id="SSF52151">
    <property type="entry name" value="FabD/lysophospholipase-like"/>
    <property type="match status" value="1"/>
</dbReference>
<reference evidence="6 7" key="1">
    <citation type="submission" date="2016-05" db="EMBL/GenBank/DDBJ databases">
        <title>A degradative enzymes factory behind the ericoid mycorrhizal symbiosis.</title>
        <authorList>
            <consortium name="DOE Joint Genome Institute"/>
            <person name="Martino E."/>
            <person name="Morin E."/>
            <person name="Grelet G."/>
            <person name="Kuo A."/>
            <person name="Kohler A."/>
            <person name="Daghino S."/>
            <person name="Barry K."/>
            <person name="Choi C."/>
            <person name="Cichocki N."/>
            <person name="Clum A."/>
            <person name="Copeland A."/>
            <person name="Hainaut M."/>
            <person name="Haridas S."/>
            <person name="Labutti K."/>
            <person name="Lindquist E."/>
            <person name="Lipzen A."/>
            <person name="Khouja H.-R."/>
            <person name="Murat C."/>
            <person name="Ohm R."/>
            <person name="Olson A."/>
            <person name="Spatafora J."/>
            <person name="Veneault-Fourrey C."/>
            <person name="Henrissat B."/>
            <person name="Grigoriev I."/>
            <person name="Martin F."/>
            <person name="Perotto S."/>
        </authorList>
    </citation>
    <scope>NUCLEOTIDE SEQUENCE [LARGE SCALE GENOMIC DNA]</scope>
    <source>
        <strain evidence="6 7">UAMH 7357</strain>
    </source>
</reference>
<dbReference type="PANTHER" id="PTHR24185">
    <property type="entry name" value="CALCIUM-INDEPENDENT PHOSPHOLIPASE A2-GAMMA"/>
    <property type="match status" value="1"/>
</dbReference>
<gene>
    <name evidence="6" type="ORF">NA56DRAFT_723381</name>
</gene>
<evidence type="ECO:0000313" key="7">
    <source>
        <dbReference type="Proteomes" id="UP000235672"/>
    </source>
</evidence>
<feature type="active site" description="Proton acceptor" evidence="4">
    <location>
        <position position="168"/>
    </location>
</feature>
<protein>
    <submittedName>
        <fullName evidence="6">FabD/lysophospholipase-like protein</fullName>
    </submittedName>
</protein>
<dbReference type="EMBL" id="KZ613486">
    <property type="protein sequence ID" value="PMD20126.1"/>
    <property type="molecule type" value="Genomic_DNA"/>
</dbReference>
<dbReference type="Pfam" id="PF01734">
    <property type="entry name" value="Patatin"/>
    <property type="match status" value="1"/>
</dbReference>
<sequence>MDEALVTTSGNCRQLRTASCFAPSLACTSTGGLIALLLGRLRLSVPEAIDKYRILSAQVFSERKGFGKDGTFKALNLEKAIKSVAQGKLGAGHADKRMFINEGCKTFVCTMPAKHMNKEPRLFRTWEADKYPGYNSTIWEAARATSAAPVFFKRICIGDPGLQEEFVDASMGCNNPVRYLIEEAQREFGLVREVGYIVSIGTGKRKVAGFKAPGLFQRKLPLDLINVLTRMATDSEVEASVMKARYQNFPDGTAPASVHALYYFIYPSYRVNHFVPRTYPLEEIRRYFQAPQTTVMPTIVILLGIGGCGKSQLALEYYQ</sequence>
<dbReference type="Proteomes" id="UP000235672">
    <property type="component" value="Unassembled WGS sequence"/>
</dbReference>
<dbReference type="PROSITE" id="PS51635">
    <property type="entry name" value="PNPLA"/>
    <property type="match status" value="1"/>
</dbReference>
<dbReference type="OrthoDB" id="626167at2759"/>
<keyword evidence="2 4" id="KW-0442">Lipid degradation</keyword>